<evidence type="ECO:0000313" key="2">
    <source>
        <dbReference type="Proteomes" id="UP001234297"/>
    </source>
</evidence>
<keyword evidence="2" id="KW-1185">Reference proteome</keyword>
<proteinExistence type="predicted"/>
<gene>
    <name evidence="1" type="ORF">MRB53_027436</name>
</gene>
<sequence>MTLEKLRLKRDKITCGQFATYETRRLQRGRNSKRKRREASVARNGTEMETETETERAKQRKETTKLVLSPLRFPPISNDNGTSLADGDVTSPFTFSVSVSLPPPYKNPSRIPSALQKSQHHPNR</sequence>
<dbReference type="EMBL" id="CM056816">
    <property type="protein sequence ID" value="KAJ8634100.1"/>
    <property type="molecule type" value="Genomic_DNA"/>
</dbReference>
<accession>A0ACC2LLE9</accession>
<organism evidence="1 2">
    <name type="scientific">Persea americana</name>
    <name type="common">Avocado</name>
    <dbReference type="NCBI Taxonomy" id="3435"/>
    <lineage>
        <taxon>Eukaryota</taxon>
        <taxon>Viridiplantae</taxon>
        <taxon>Streptophyta</taxon>
        <taxon>Embryophyta</taxon>
        <taxon>Tracheophyta</taxon>
        <taxon>Spermatophyta</taxon>
        <taxon>Magnoliopsida</taxon>
        <taxon>Magnoliidae</taxon>
        <taxon>Laurales</taxon>
        <taxon>Lauraceae</taxon>
        <taxon>Persea</taxon>
    </lineage>
</organism>
<reference evidence="1 2" key="1">
    <citation type="journal article" date="2022" name="Hortic Res">
        <title>A haplotype resolved chromosomal level avocado genome allows analysis of novel avocado genes.</title>
        <authorList>
            <person name="Nath O."/>
            <person name="Fletcher S.J."/>
            <person name="Hayward A."/>
            <person name="Shaw L.M."/>
            <person name="Masouleh A.K."/>
            <person name="Furtado A."/>
            <person name="Henry R.J."/>
            <person name="Mitter N."/>
        </authorList>
    </citation>
    <scope>NUCLEOTIDE SEQUENCE [LARGE SCALE GENOMIC DNA]</scope>
    <source>
        <strain evidence="2">cv. Hass</strain>
    </source>
</reference>
<name>A0ACC2LLE9_PERAE</name>
<dbReference type="Proteomes" id="UP001234297">
    <property type="component" value="Chromosome 8"/>
</dbReference>
<evidence type="ECO:0000313" key="1">
    <source>
        <dbReference type="EMBL" id="KAJ8634100.1"/>
    </source>
</evidence>
<protein>
    <submittedName>
        <fullName evidence="1">Uncharacterized protein</fullName>
    </submittedName>
</protein>
<comment type="caution">
    <text evidence="1">The sequence shown here is derived from an EMBL/GenBank/DDBJ whole genome shotgun (WGS) entry which is preliminary data.</text>
</comment>